<evidence type="ECO:0000313" key="7">
    <source>
        <dbReference type="EMBL" id="CAB3701637.1"/>
    </source>
</evidence>
<evidence type="ECO:0000256" key="4">
    <source>
        <dbReference type="ARBA" id="ARBA00023163"/>
    </source>
</evidence>
<keyword evidence="3 5" id="KW-0238">DNA-binding</keyword>
<dbReference type="PANTHER" id="PTHR47506">
    <property type="entry name" value="TRANSCRIPTIONAL REGULATORY PROTEIN"/>
    <property type="match status" value="1"/>
</dbReference>
<feature type="domain" description="HTH tetR-type" evidence="6">
    <location>
        <begin position="7"/>
        <end position="67"/>
    </location>
</feature>
<dbReference type="SUPFAM" id="SSF48498">
    <property type="entry name" value="Tetracyclin repressor-like, C-terminal domain"/>
    <property type="match status" value="1"/>
</dbReference>
<evidence type="ECO:0000259" key="6">
    <source>
        <dbReference type="PROSITE" id="PS50977"/>
    </source>
</evidence>
<dbReference type="AlphaFoldDB" id="A0A6J5BG68"/>
<dbReference type="EMBL" id="CADIJR010000082">
    <property type="protein sequence ID" value="CAB3701637.1"/>
    <property type="molecule type" value="Genomic_DNA"/>
</dbReference>
<dbReference type="PROSITE" id="PS01081">
    <property type="entry name" value="HTH_TETR_1"/>
    <property type="match status" value="1"/>
</dbReference>
<keyword evidence="4" id="KW-0804">Transcription</keyword>
<dbReference type="InterPro" id="IPR023772">
    <property type="entry name" value="DNA-bd_HTH_TetR-type_CS"/>
</dbReference>
<sequence>MAGRPREFDRDLALQQAMLAFWQHGYEGTSMADLVAATGLASARLYAAFGSKEGLFREAVERYESGDGAFAEHALQSPDVREAVEKMLLEAVSTYTRRGRPQGCMVVSAATNYAADNEAVMRWLSSHRKARTQSIIDRLDAAQRDGALEPGTDVQALGDFYAALLHGLSVQARDGVSKARLQALVGPALAPLAAAMRAG</sequence>
<name>A0A6J5BG68_9BURK</name>
<dbReference type="PANTHER" id="PTHR47506:SF1">
    <property type="entry name" value="HTH-TYPE TRANSCRIPTIONAL REGULATOR YJDC"/>
    <property type="match status" value="1"/>
</dbReference>
<evidence type="ECO:0000313" key="8">
    <source>
        <dbReference type="Proteomes" id="UP000507979"/>
    </source>
</evidence>
<dbReference type="Pfam" id="PF00440">
    <property type="entry name" value="TetR_N"/>
    <property type="match status" value="1"/>
</dbReference>
<dbReference type="SUPFAM" id="SSF46689">
    <property type="entry name" value="Homeodomain-like"/>
    <property type="match status" value="1"/>
</dbReference>
<evidence type="ECO:0000256" key="5">
    <source>
        <dbReference type="PROSITE-ProRule" id="PRU00335"/>
    </source>
</evidence>
<dbReference type="Pfam" id="PF16925">
    <property type="entry name" value="TetR_C_13"/>
    <property type="match status" value="1"/>
</dbReference>
<evidence type="ECO:0000256" key="1">
    <source>
        <dbReference type="ARBA" id="ARBA00022491"/>
    </source>
</evidence>
<accession>A0A6J5BG68</accession>
<dbReference type="PROSITE" id="PS50977">
    <property type="entry name" value="HTH_TETR_2"/>
    <property type="match status" value="1"/>
</dbReference>
<evidence type="ECO:0000256" key="2">
    <source>
        <dbReference type="ARBA" id="ARBA00023015"/>
    </source>
</evidence>
<dbReference type="InterPro" id="IPR011075">
    <property type="entry name" value="TetR_C"/>
</dbReference>
<evidence type="ECO:0000256" key="3">
    <source>
        <dbReference type="ARBA" id="ARBA00023125"/>
    </source>
</evidence>
<keyword evidence="1" id="KW-0678">Repressor</keyword>
<reference evidence="7 8" key="1">
    <citation type="submission" date="2020-04" db="EMBL/GenBank/DDBJ databases">
        <authorList>
            <person name="De Canck E."/>
        </authorList>
    </citation>
    <scope>NUCLEOTIDE SEQUENCE [LARGE SCALE GENOMIC DNA]</scope>
    <source>
        <strain evidence="7 8">LMG 26845</strain>
    </source>
</reference>
<proteinExistence type="predicted"/>
<dbReference type="Gene3D" id="1.10.10.60">
    <property type="entry name" value="Homeodomain-like"/>
    <property type="match status" value="1"/>
</dbReference>
<feature type="DNA-binding region" description="H-T-H motif" evidence="5">
    <location>
        <begin position="30"/>
        <end position="49"/>
    </location>
</feature>
<dbReference type="InterPro" id="IPR036271">
    <property type="entry name" value="Tet_transcr_reg_TetR-rel_C_sf"/>
</dbReference>
<dbReference type="Proteomes" id="UP000507979">
    <property type="component" value="Unassembled WGS sequence"/>
</dbReference>
<dbReference type="GeneID" id="92901163"/>
<dbReference type="Gene3D" id="1.10.357.10">
    <property type="entry name" value="Tetracycline Repressor, domain 2"/>
    <property type="match status" value="1"/>
</dbReference>
<dbReference type="InterPro" id="IPR009057">
    <property type="entry name" value="Homeodomain-like_sf"/>
</dbReference>
<keyword evidence="2" id="KW-0805">Transcription regulation</keyword>
<dbReference type="RefSeq" id="WP_054476424.1">
    <property type="nucleotide sequence ID" value="NZ_CADIJR010000082.1"/>
</dbReference>
<dbReference type="InterPro" id="IPR001647">
    <property type="entry name" value="HTH_TetR"/>
</dbReference>
<dbReference type="GO" id="GO:0003677">
    <property type="term" value="F:DNA binding"/>
    <property type="evidence" value="ECO:0007669"/>
    <property type="project" value="UniProtKB-UniRule"/>
</dbReference>
<protein>
    <submittedName>
        <fullName evidence="7">HTH-type transcriptional repressor ComR</fullName>
    </submittedName>
</protein>
<gene>
    <name evidence="7" type="primary">comR_3</name>
    <name evidence="7" type="ORF">LMG26845_05271</name>
</gene>
<keyword evidence="8" id="KW-1185">Reference proteome</keyword>
<organism evidence="7 8">
    <name type="scientific">Achromobacter insuavis</name>
    <dbReference type="NCBI Taxonomy" id="1287735"/>
    <lineage>
        <taxon>Bacteria</taxon>
        <taxon>Pseudomonadati</taxon>
        <taxon>Pseudomonadota</taxon>
        <taxon>Betaproteobacteria</taxon>
        <taxon>Burkholderiales</taxon>
        <taxon>Alcaligenaceae</taxon>
        <taxon>Achromobacter</taxon>
    </lineage>
</organism>